<accession>A0ABU6Q1Z7</accession>
<protein>
    <submittedName>
        <fullName evidence="1">Uncharacterized protein</fullName>
    </submittedName>
</protein>
<reference evidence="1 2" key="1">
    <citation type="journal article" date="2023" name="Plants (Basel)">
        <title>Bridging the Gap: Combining Genomics and Transcriptomics Approaches to Understand Stylosanthes scabra, an Orphan Legume from the Brazilian Caatinga.</title>
        <authorList>
            <person name="Ferreira-Neto J.R.C."/>
            <person name="da Silva M.D."/>
            <person name="Binneck E."/>
            <person name="de Melo N.F."/>
            <person name="da Silva R.H."/>
            <person name="de Melo A.L.T.M."/>
            <person name="Pandolfi V."/>
            <person name="Bustamante F.O."/>
            <person name="Brasileiro-Vidal A.C."/>
            <person name="Benko-Iseppon A.M."/>
        </authorList>
    </citation>
    <scope>NUCLEOTIDE SEQUENCE [LARGE SCALE GENOMIC DNA]</scope>
    <source>
        <tissue evidence="1">Leaves</tissue>
    </source>
</reference>
<organism evidence="1 2">
    <name type="scientific">Stylosanthes scabra</name>
    <dbReference type="NCBI Taxonomy" id="79078"/>
    <lineage>
        <taxon>Eukaryota</taxon>
        <taxon>Viridiplantae</taxon>
        <taxon>Streptophyta</taxon>
        <taxon>Embryophyta</taxon>
        <taxon>Tracheophyta</taxon>
        <taxon>Spermatophyta</taxon>
        <taxon>Magnoliopsida</taxon>
        <taxon>eudicotyledons</taxon>
        <taxon>Gunneridae</taxon>
        <taxon>Pentapetalae</taxon>
        <taxon>rosids</taxon>
        <taxon>fabids</taxon>
        <taxon>Fabales</taxon>
        <taxon>Fabaceae</taxon>
        <taxon>Papilionoideae</taxon>
        <taxon>50 kb inversion clade</taxon>
        <taxon>dalbergioids sensu lato</taxon>
        <taxon>Dalbergieae</taxon>
        <taxon>Pterocarpus clade</taxon>
        <taxon>Stylosanthes</taxon>
    </lineage>
</organism>
<comment type="caution">
    <text evidence="1">The sequence shown here is derived from an EMBL/GenBank/DDBJ whole genome shotgun (WGS) entry which is preliminary data.</text>
</comment>
<evidence type="ECO:0000313" key="1">
    <source>
        <dbReference type="EMBL" id="MED6105944.1"/>
    </source>
</evidence>
<dbReference type="Proteomes" id="UP001341840">
    <property type="component" value="Unassembled WGS sequence"/>
</dbReference>
<gene>
    <name evidence="1" type="ORF">PIB30_116560</name>
</gene>
<name>A0ABU6Q1Z7_9FABA</name>
<sequence>MSIFFVPITKSPLSNTSGMIMGGDSKMRDRKKETLYSAKEMCENVVAVLVKNVFLDLKGLPCCKIWDPADFVTTEELQNVSSNIVGR</sequence>
<evidence type="ECO:0000313" key="2">
    <source>
        <dbReference type="Proteomes" id="UP001341840"/>
    </source>
</evidence>
<keyword evidence="2" id="KW-1185">Reference proteome</keyword>
<dbReference type="EMBL" id="JASCZI010000001">
    <property type="protein sequence ID" value="MED6105944.1"/>
    <property type="molecule type" value="Genomic_DNA"/>
</dbReference>
<proteinExistence type="predicted"/>